<dbReference type="Pfam" id="PF15232">
    <property type="entry name" value="DUF4585"/>
    <property type="match status" value="1"/>
</dbReference>
<feature type="domain" description="DUF4585" evidence="2">
    <location>
        <begin position="1372"/>
        <end position="1437"/>
    </location>
</feature>
<dbReference type="PANTHER" id="PTHR33775:SF4">
    <property type="entry name" value="CHROMOSOME 4 OPEN READING FRAME 54"/>
    <property type="match status" value="1"/>
</dbReference>
<feature type="compositionally biased region" description="Polar residues" evidence="1">
    <location>
        <begin position="1"/>
        <end position="12"/>
    </location>
</feature>
<feature type="compositionally biased region" description="Basic and acidic residues" evidence="1">
    <location>
        <begin position="621"/>
        <end position="632"/>
    </location>
</feature>
<feature type="compositionally biased region" description="Low complexity" evidence="1">
    <location>
        <begin position="1457"/>
        <end position="1467"/>
    </location>
</feature>
<proteinExistence type="predicted"/>
<feature type="compositionally biased region" description="Basic and acidic residues" evidence="1">
    <location>
        <begin position="642"/>
        <end position="661"/>
    </location>
</feature>
<evidence type="ECO:0000313" key="4">
    <source>
        <dbReference type="Proteomes" id="UP001591681"/>
    </source>
</evidence>
<reference evidence="3 4" key="1">
    <citation type="submission" date="2024-09" db="EMBL/GenBank/DDBJ databases">
        <title>A chromosome-level genome assembly of Gray's grenadier anchovy, Coilia grayii.</title>
        <authorList>
            <person name="Fu Z."/>
        </authorList>
    </citation>
    <scope>NUCLEOTIDE SEQUENCE [LARGE SCALE GENOMIC DNA]</scope>
    <source>
        <strain evidence="3">G4</strain>
        <tissue evidence="3">Muscle</tissue>
    </source>
</reference>
<organism evidence="3 4">
    <name type="scientific">Coilia grayii</name>
    <name type="common">Gray's grenadier anchovy</name>
    <dbReference type="NCBI Taxonomy" id="363190"/>
    <lineage>
        <taxon>Eukaryota</taxon>
        <taxon>Metazoa</taxon>
        <taxon>Chordata</taxon>
        <taxon>Craniata</taxon>
        <taxon>Vertebrata</taxon>
        <taxon>Euteleostomi</taxon>
        <taxon>Actinopterygii</taxon>
        <taxon>Neopterygii</taxon>
        <taxon>Teleostei</taxon>
        <taxon>Clupei</taxon>
        <taxon>Clupeiformes</taxon>
        <taxon>Clupeoidei</taxon>
        <taxon>Engraulidae</taxon>
        <taxon>Coilinae</taxon>
        <taxon>Coilia</taxon>
    </lineage>
</organism>
<dbReference type="InterPro" id="IPR052303">
    <property type="entry name" value="CEFIP"/>
</dbReference>
<feature type="region of interest" description="Disordered" evidence="1">
    <location>
        <begin position="1"/>
        <end position="51"/>
    </location>
</feature>
<feature type="region of interest" description="Disordered" evidence="1">
    <location>
        <begin position="1213"/>
        <end position="1269"/>
    </location>
</feature>
<evidence type="ECO:0000313" key="3">
    <source>
        <dbReference type="EMBL" id="KAL2098112.1"/>
    </source>
</evidence>
<gene>
    <name evidence="3" type="ORF">ACEWY4_007319</name>
</gene>
<dbReference type="Proteomes" id="UP001591681">
    <property type="component" value="Unassembled WGS sequence"/>
</dbReference>
<dbReference type="PANTHER" id="PTHR33775">
    <property type="entry name" value="CARDIAC-ENRICHED FHL2-INTERACTING PROTEIN-RELATED"/>
    <property type="match status" value="1"/>
</dbReference>
<evidence type="ECO:0000256" key="1">
    <source>
        <dbReference type="SAM" id="MobiDB-lite"/>
    </source>
</evidence>
<feature type="region of interest" description="Disordered" evidence="1">
    <location>
        <begin position="75"/>
        <end position="141"/>
    </location>
</feature>
<protein>
    <recommendedName>
        <fullName evidence="2">DUF4585 domain-containing protein</fullName>
    </recommendedName>
</protein>
<accession>A0ABD1KG56</accession>
<feature type="region of interest" description="Disordered" evidence="1">
    <location>
        <begin position="621"/>
        <end position="663"/>
    </location>
</feature>
<feature type="compositionally biased region" description="Basic and acidic residues" evidence="1">
    <location>
        <begin position="1240"/>
        <end position="1249"/>
    </location>
</feature>
<evidence type="ECO:0000259" key="2">
    <source>
        <dbReference type="Pfam" id="PF15232"/>
    </source>
</evidence>
<feature type="compositionally biased region" description="Polar residues" evidence="1">
    <location>
        <begin position="1213"/>
        <end position="1226"/>
    </location>
</feature>
<feature type="compositionally biased region" description="Basic and acidic residues" evidence="1">
    <location>
        <begin position="286"/>
        <end position="298"/>
    </location>
</feature>
<feature type="region of interest" description="Disordered" evidence="1">
    <location>
        <begin position="271"/>
        <end position="311"/>
    </location>
</feature>
<feature type="region of interest" description="Disordered" evidence="1">
    <location>
        <begin position="728"/>
        <end position="775"/>
    </location>
</feature>
<comment type="caution">
    <text evidence="3">The sequence shown here is derived from an EMBL/GenBank/DDBJ whole genome shotgun (WGS) entry which is preliminary data.</text>
</comment>
<dbReference type="EMBL" id="JBHFQA010000006">
    <property type="protein sequence ID" value="KAL2098112.1"/>
    <property type="molecule type" value="Genomic_DNA"/>
</dbReference>
<keyword evidence="4" id="KW-1185">Reference proteome</keyword>
<feature type="compositionally biased region" description="Basic and acidic residues" evidence="1">
    <location>
        <begin position="98"/>
        <end position="113"/>
    </location>
</feature>
<dbReference type="InterPro" id="IPR027838">
    <property type="entry name" value="DUF4585"/>
</dbReference>
<name>A0ABD1KG56_9TELE</name>
<feature type="region of interest" description="Disordered" evidence="1">
    <location>
        <begin position="1457"/>
        <end position="1492"/>
    </location>
</feature>
<feature type="region of interest" description="Disordered" evidence="1">
    <location>
        <begin position="567"/>
        <end position="587"/>
    </location>
</feature>
<sequence length="1541" mass="167956">METLQSTISHTGDTAPYKKSLADEKKQQSIDSQTEESNYVDLHNISDMKSDGTKTVKVTFTGEGSQLAIFKCQSDTSTVGDGSPGKRKEKGNITQTSSKDRHQDHSKNAKVGECDSLNSSPISDDEISKADMPTTETDPQTEVILQDYNPQNASCESEELRYTDMYLNSQSESEDGSSSVVLSDQCTLNTFADESHYITTHEIQLTELDHDVDYEIGRGPCWDYEDDNLVYSFVDYASFESDETTEGTLILDGKIGKAKITKAQLVNAGQCGTGRRAGSTESDVCDSDKCVSSDESVGKNHNGGETSSGQIHLSIETSSRAINESNNTQENEKLSYRARRTGERSEYFFKGSDSSREALFDRAHYFIPAPGRQHLAPQLKGKDINEYSSGASSSISELDDADKEVRNLTAKSFRSLACPYFDAINLSTSSESSMSEHGIGFNKWSAIVDLNYGNMTRGREKRLISHRSSTFEVNKNAECKNINGVGNIKAAQAKTCSHKNKQSRSNIHKESSATKKIEIMGKYDNQGQGEMITLTETVNFSCNVEAGLPTCKRRAKCVENTAGSRSADEVTGIMPSRPGSEGANPHSDCGDTMDDTYKKAIFASSLLKNVISKKMQFEQERKMERGEIRDTHSSQSPCCQSRDPDTSKDPLHCKGVQRQESETDSGLVALHELGDVVDTLSNIDPREQQGQCATATFAESTAESHDGVICKSNKDMCKSKTVSLPQSQKSAFKSWKDGEQSVNEEPGDDKDETITEKLSPTPGVSEKESQSVSGKLTKMSHLYVPSSHLLFKDREGEQQTRSKNIHDAVTEQGEGECTDKISWNPHRSAVSQANKAPEIKIRLRSVKDNKNHPFNIASLLTPNIGISSTYPLKTVSESKCQVPPTSDKVPHFTVRDIRENKGKFQTPIHQVRDVRKLVKSSYRFVALENAENKAATSTSLLSEDKAGIFKKEPDKRPSQSPMVIKCHSVNTNNARRQCSNAAETSKKGQVECVLESDRLSPKQLSDCIRNESVFATRSVGRTPCLKPPYGDSTEIKMETKAVKQRQDKTAESMEKKSESKVTNQAALEKLKAAVKTMEQLYVFDRNEWKRKTQAPHPVTDSHVLSLITSEEQGGPAKTELEDELSKGVENERSVSSIINPSALASTLQPGVAHATDDKVNLNLATYSQEDTSISKTLNVHTERFNNKCVFNFGSPKAPVSSAPAKISVRQTCSAPQGIPNSKTITPKFQKAPLSLNITPPKRESEEKGLPKSAENPLQTQPVKPAQAETENYLTIPVKACTTDASASSAPATASGKLGSSTASSQPGTSSQNQQMSLQRSPIIMESWAPESPTSTTIYHHSLPIPLAAAGPQVFCIPPSLVSTVAEPMQQQQQQTQKKMLLDPTTGHYYLVDTPVQPATKRLYDPETGQYVDVPMPPPQPLTPVPMPISPLALSPGAAFAPTYMIYPGLMASPTAFTTQSLSSSTQSEGDGERLKGKDTGTQASTSGIHPLGHSPLACGVGGVSGSSSGKPIISITTQQGPRIIAPPSFDGTTMSFVVEHR</sequence>
<feature type="compositionally biased region" description="Low complexity" evidence="1">
    <location>
        <begin position="1286"/>
        <end position="1311"/>
    </location>
</feature>
<feature type="region of interest" description="Disordered" evidence="1">
    <location>
        <begin position="1286"/>
        <end position="1317"/>
    </location>
</feature>